<name>A0A3B0NCK7_THEAN</name>
<dbReference type="EMBL" id="UIVS01000003">
    <property type="protein sequence ID" value="SVP92816.1"/>
    <property type="molecule type" value="Genomic_DNA"/>
</dbReference>
<gene>
    <name evidence="3" type="ORF">TAT_000261100</name>
    <name evidence="2" type="ORF">TAV_000261400</name>
</gene>
<sequence>MYYCELIPRKNIGIINLKLIIYIKDYIISYNKINKLINFTNIITKDSFNIIPKYIYTNINNSYKFIISLNLPQHIQYHQQHQIYKIHENNLNIVNIEKNNLINGNNINNVNNLDIEDIDILIKLIYINKEGYKIIKNFNKDLEEFVYIINCKDLIILEDNLQEINIRTINNFHLFNFKISIKFHHQLTFISLLTNTINSVSGNSFSGNTVNSNTVDSVTGNTVNSNSDNSNTVNKVNSIIKCKNCENIIKELIDINLIILPSDLYLNSLNSIYCEECQFDHNKLDHNRSGLSKSDHNRSDLIKSDINFNSYKNIGFISDDNLIISNESIDKSINISVEIPFDSPSDSPLDSPSDSPLEGPLDIPPDRRIICENCNIIIGKIKKNKLIYKKNKISLIIDNFDIFYKFNDFIEIIEKIQFDPKLKLKLYYNSEVINIIKVSKQPDTFILNNNNPIITTRLLYKFTNIQNTLNNTENTVNSTENTVNSVNSTENTLTSTVNTADSVNVNGRYELNEKEFEHIKLILLIFSHDLNSNDWISSLLPQL</sequence>
<evidence type="ECO:0000313" key="2">
    <source>
        <dbReference type="EMBL" id="SVP92816.1"/>
    </source>
</evidence>
<dbReference type="AlphaFoldDB" id="A0A3B0NCK7"/>
<feature type="compositionally biased region" description="Low complexity" evidence="1">
    <location>
        <begin position="343"/>
        <end position="357"/>
    </location>
</feature>
<protein>
    <submittedName>
        <fullName evidence="2">Uncharacterized protein</fullName>
    </submittedName>
</protein>
<feature type="region of interest" description="Disordered" evidence="1">
    <location>
        <begin position="343"/>
        <end position="362"/>
    </location>
</feature>
<evidence type="ECO:0000256" key="1">
    <source>
        <dbReference type="SAM" id="MobiDB-lite"/>
    </source>
</evidence>
<accession>A0A3B0NCK7</accession>
<proteinExistence type="predicted"/>
<dbReference type="EMBL" id="UIVT01000003">
    <property type="protein sequence ID" value="SVP93618.1"/>
    <property type="molecule type" value="Genomic_DNA"/>
</dbReference>
<organism evidence="2">
    <name type="scientific">Theileria annulata</name>
    <dbReference type="NCBI Taxonomy" id="5874"/>
    <lineage>
        <taxon>Eukaryota</taxon>
        <taxon>Sar</taxon>
        <taxon>Alveolata</taxon>
        <taxon>Apicomplexa</taxon>
        <taxon>Aconoidasida</taxon>
        <taxon>Piroplasmida</taxon>
        <taxon>Theileriidae</taxon>
        <taxon>Theileria</taxon>
    </lineage>
</organism>
<dbReference type="VEuPathDB" id="PiroplasmaDB:TA04755"/>
<evidence type="ECO:0000313" key="3">
    <source>
        <dbReference type="EMBL" id="SVP93618.1"/>
    </source>
</evidence>
<reference evidence="2" key="1">
    <citation type="submission" date="2018-07" db="EMBL/GenBank/DDBJ databases">
        <authorList>
            <person name="Quirk P.G."/>
            <person name="Krulwich T.A."/>
        </authorList>
    </citation>
    <scope>NUCLEOTIDE SEQUENCE</scope>
    <source>
        <strain evidence="2">Anand</strain>
    </source>
</reference>